<feature type="transmembrane region" description="Helical" evidence="2">
    <location>
        <begin position="98"/>
        <end position="117"/>
    </location>
</feature>
<feature type="transmembrane region" description="Helical" evidence="2">
    <location>
        <begin position="61"/>
        <end position="86"/>
    </location>
</feature>
<feature type="transmembrane region" description="Helical" evidence="2">
    <location>
        <begin position="250"/>
        <end position="268"/>
    </location>
</feature>
<feature type="compositionally biased region" description="Low complexity" evidence="1">
    <location>
        <begin position="316"/>
        <end position="342"/>
    </location>
</feature>
<dbReference type="RefSeq" id="WP_386053941.1">
    <property type="nucleotide sequence ID" value="NZ_JBHTKH010000012.1"/>
</dbReference>
<gene>
    <name evidence="3" type="ORF">ACFQ2V_16475</name>
</gene>
<keyword evidence="4" id="KW-1185">Reference proteome</keyword>
<proteinExistence type="predicted"/>
<feature type="region of interest" description="Disordered" evidence="1">
    <location>
        <begin position="316"/>
        <end position="444"/>
    </location>
</feature>
<keyword evidence="2" id="KW-0472">Membrane</keyword>
<name>A0ABW3N2E9_9MICO</name>
<dbReference type="Proteomes" id="UP001597046">
    <property type="component" value="Unassembled WGS sequence"/>
</dbReference>
<protein>
    <recommendedName>
        <fullName evidence="5">TrbL/VirB6 plasmid conjugal transfer protein</fullName>
    </recommendedName>
</protein>
<accession>A0ABW3N2E9</accession>
<reference evidence="4" key="1">
    <citation type="journal article" date="2019" name="Int. J. Syst. Evol. Microbiol.">
        <title>The Global Catalogue of Microorganisms (GCM) 10K type strain sequencing project: providing services to taxonomists for standard genome sequencing and annotation.</title>
        <authorList>
            <consortium name="The Broad Institute Genomics Platform"/>
            <consortium name="The Broad Institute Genome Sequencing Center for Infectious Disease"/>
            <person name="Wu L."/>
            <person name="Ma J."/>
        </authorList>
    </citation>
    <scope>NUCLEOTIDE SEQUENCE [LARGE SCALE GENOMIC DNA]</scope>
    <source>
        <strain evidence="4">CCUG 57508</strain>
    </source>
</reference>
<feature type="transmembrane region" description="Helical" evidence="2">
    <location>
        <begin position="181"/>
        <end position="200"/>
    </location>
</feature>
<evidence type="ECO:0000256" key="1">
    <source>
        <dbReference type="SAM" id="MobiDB-lite"/>
    </source>
</evidence>
<evidence type="ECO:0008006" key="5">
    <source>
        <dbReference type="Google" id="ProtNLM"/>
    </source>
</evidence>
<keyword evidence="2" id="KW-1133">Transmembrane helix</keyword>
<comment type="caution">
    <text evidence="3">The sequence shown here is derived from an EMBL/GenBank/DDBJ whole genome shotgun (WGS) entry which is preliminary data.</text>
</comment>
<evidence type="ECO:0000313" key="4">
    <source>
        <dbReference type="Proteomes" id="UP001597046"/>
    </source>
</evidence>
<feature type="compositionally biased region" description="Low complexity" evidence="1">
    <location>
        <begin position="352"/>
        <end position="374"/>
    </location>
</feature>
<organism evidence="3 4">
    <name type="scientific">Terrabacter terrigena</name>
    <dbReference type="NCBI Taxonomy" id="574718"/>
    <lineage>
        <taxon>Bacteria</taxon>
        <taxon>Bacillati</taxon>
        <taxon>Actinomycetota</taxon>
        <taxon>Actinomycetes</taxon>
        <taxon>Micrococcales</taxon>
        <taxon>Intrasporangiaceae</taxon>
        <taxon>Terrabacter</taxon>
    </lineage>
</organism>
<feature type="transmembrane region" description="Helical" evidence="2">
    <location>
        <begin position="155"/>
        <end position="174"/>
    </location>
</feature>
<dbReference type="EMBL" id="JBHTKH010000012">
    <property type="protein sequence ID" value="MFD1055910.1"/>
    <property type="molecule type" value="Genomic_DNA"/>
</dbReference>
<evidence type="ECO:0000256" key="2">
    <source>
        <dbReference type="SAM" id="Phobius"/>
    </source>
</evidence>
<sequence>MQAFNPACQAAAAASSIVNDAFTRTASFFGDAAVTATNWLWQQIDVATSIDLNSSALRKEMAMTGAIAGVVCLGLFVIQLITAALRREPGAFARAVKGLFISALGTGFALAATRMLLGAIDALSEGVVQHAIGTNVQGIGSKLALGSVTTMSNPAVTLALSLAVLCSAVIVWFAMMIRKMLLIISAVMAPIAFAGATAEITRSWVRKWIEFVCAMAVSKLILVLVLSTGVAVIEGAGLAGARTTQVGTQLAIGVLILLLGGLSPWLAMRMCTFVGDAMYAAHSSAGHAATGARTAIAAPQKAAMLYSQGRALSASSAGSRSRAASGGTPQSVSSTRPPDGPTTGSGTGSGDGSTPIGGSVASALPSEAKSAAPSTAPPGPSAPARDPRSGAEPISHGGGPAGSSPASVTGPRQLAAGIPALRATPAKVPQAPPSSASRPLDHNH</sequence>
<keyword evidence="2" id="KW-0812">Transmembrane</keyword>
<evidence type="ECO:0000313" key="3">
    <source>
        <dbReference type="EMBL" id="MFD1055910.1"/>
    </source>
</evidence>
<feature type="transmembrane region" description="Helical" evidence="2">
    <location>
        <begin position="220"/>
        <end position="238"/>
    </location>
</feature>